<proteinExistence type="predicted"/>
<organism evidence="1 2">
    <name type="scientific">Mucuna pruriens</name>
    <name type="common">Velvet bean</name>
    <name type="synonym">Dolichos pruriens</name>
    <dbReference type="NCBI Taxonomy" id="157652"/>
    <lineage>
        <taxon>Eukaryota</taxon>
        <taxon>Viridiplantae</taxon>
        <taxon>Streptophyta</taxon>
        <taxon>Embryophyta</taxon>
        <taxon>Tracheophyta</taxon>
        <taxon>Spermatophyta</taxon>
        <taxon>Magnoliopsida</taxon>
        <taxon>eudicotyledons</taxon>
        <taxon>Gunneridae</taxon>
        <taxon>Pentapetalae</taxon>
        <taxon>rosids</taxon>
        <taxon>fabids</taxon>
        <taxon>Fabales</taxon>
        <taxon>Fabaceae</taxon>
        <taxon>Papilionoideae</taxon>
        <taxon>50 kb inversion clade</taxon>
        <taxon>NPAAA clade</taxon>
        <taxon>indigoferoid/millettioid clade</taxon>
        <taxon>Phaseoleae</taxon>
        <taxon>Mucuna</taxon>
    </lineage>
</organism>
<dbReference type="InterPro" id="IPR036397">
    <property type="entry name" value="RNaseH_sf"/>
</dbReference>
<sequence length="212" mass="24629">MSTSRRFISFDPIKPREVSLGIKILFRDERSSIRELVMRKAHEGGLMGHLWELKRGWLNEGSKVQGLSPWFIYPTPYPYFPLGGHFYGFCLRVLRLHGLSKTIVFERDSKYLSHLWRTLWSKLCPKLVFSTIYYPQTDGQTKVKLHERARSHIKKKIGQYKQANRGRNGRVGISLDNMADNNTTLKDLVTVDVKILTSILRNSVLCDTTWKS</sequence>
<evidence type="ECO:0000313" key="1">
    <source>
        <dbReference type="EMBL" id="RDX94723.1"/>
    </source>
</evidence>
<dbReference type="Proteomes" id="UP000257109">
    <property type="component" value="Unassembled WGS sequence"/>
</dbReference>
<gene>
    <name evidence="1" type="ORF">CR513_22859</name>
</gene>
<dbReference type="Gene3D" id="3.30.420.10">
    <property type="entry name" value="Ribonuclease H-like superfamily/Ribonuclease H"/>
    <property type="match status" value="1"/>
</dbReference>
<dbReference type="GO" id="GO:0003676">
    <property type="term" value="F:nucleic acid binding"/>
    <property type="evidence" value="ECO:0007669"/>
    <property type="project" value="InterPro"/>
</dbReference>
<dbReference type="PANTHER" id="PTHR35046:SF26">
    <property type="entry name" value="RNA-DIRECTED DNA POLYMERASE"/>
    <property type="match status" value="1"/>
</dbReference>
<dbReference type="InterPro" id="IPR012337">
    <property type="entry name" value="RNaseH-like_sf"/>
</dbReference>
<reference evidence="1" key="1">
    <citation type="submission" date="2018-05" db="EMBL/GenBank/DDBJ databases">
        <title>Draft genome of Mucuna pruriens seed.</title>
        <authorList>
            <person name="Nnadi N.E."/>
            <person name="Vos R."/>
            <person name="Hasami M.H."/>
            <person name="Devisetty U.K."/>
            <person name="Aguiy J.C."/>
        </authorList>
    </citation>
    <scope>NUCLEOTIDE SEQUENCE [LARGE SCALE GENOMIC DNA]</scope>
    <source>
        <strain evidence="1">JCA_2017</strain>
    </source>
</reference>
<dbReference type="EMBL" id="QJKJ01004300">
    <property type="protein sequence ID" value="RDX94723.1"/>
    <property type="molecule type" value="Genomic_DNA"/>
</dbReference>
<dbReference type="AlphaFoldDB" id="A0A371GWB6"/>
<name>A0A371GWB6_MUCPR</name>
<evidence type="ECO:0000313" key="2">
    <source>
        <dbReference type="Proteomes" id="UP000257109"/>
    </source>
</evidence>
<dbReference type="PANTHER" id="PTHR35046">
    <property type="entry name" value="ZINC KNUCKLE (CCHC-TYPE) FAMILY PROTEIN"/>
    <property type="match status" value="1"/>
</dbReference>
<feature type="non-terminal residue" evidence="1">
    <location>
        <position position="1"/>
    </location>
</feature>
<accession>A0A371GWB6</accession>
<dbReference type="SUPFAM" id="SSF53098">
    <property type="entry name" value="Ribonuclease H-like"/>
    <property type="match status" value="1"/>
</dbReference>
<protein>
    <submittedName>
        <fullName evidence="1">Uncharacterized protein</fullName>
    </submittedName>
</protein>
<comment type="caution">
    <text evidence="1">The sequence shown here is derived from an EMBL/GenBank/DDBJ whole genome shotgun (WGS) entry which is preliminary data.</text>
</comment>
<keyword evidence="2" id="KW-1185">Reference proteome</keyword>